<dbReference type="RefSeq" id="WP_110443424.1">
    <property type="nucleotide sequence ID" value="NZ_CAMLJH010000008.1"/>
</dbReference>
<name>A0A318MRS8_FRIPE</name>
<evidence type="ECO:0000313" key="2">
    <source>
        <dbReference type="Proteomes" id="UP000247838"/>
    </source>
</evidence>
<protein>
    <submittedName>
        <fullName evidence="1">Uncharacterized protein</fullName>
    </submittedName>
</protein>
<evidence type="ECO:0000313" key="1">
    <source>
        <dbReference type="EMBL" id="PXY95500.1"/>
    </source>
</evidence>
<accession>A0A318MRS8</accession>
<gene>
    <name evidence="1" type="ORF">DKK76_05125</name>
</gene>
<organism evidence="1 2">
    <name type="scientific">Frischella perrara</name>
    <dbReference type="NCBI Taxonomy" id="1267021"/>
    <lineage>
        <taxon>Bacteria</taxon>
        <taxon>Pseudomonadati</taxon>
        <taxon>Pseudomonadota</taxon>
        <taxon>Gammaproteobacteria</taxon>
        <taxon>Orbales</taxon>
        <taxon>Orbaceae</taxon>
        <taxon>Frischella</taxon>
    </lineage>
</organism>
<proteinExistence type="predicted"/>
<dbReference type="EMBL" id="QGLM01000012">
    <property type="protein sequence ID" value="PXY95500.1"/>
    <property type="molecule type" value="Genomic_DNA"/>
</dbReference>
<dbReference type="AlphaFoldDB" id="A0A318MRS8"/>
<comment type="caution">
    <text evidence="1">The sequence shown here is derived from an EMBL/GenBank/DDBJ whole genome shotgun (WGS) entry which is preliminary data.</text>
</comment>
<reference evidence="1 2" key="1">
    <citation type="submission" date="2018-05" db="EMBL/GenBank/DDBJ databases">
        <title>Reference genomes for bee gut microbiota database.</title>
        <authorList>
            <person name="Ellegaard K.M."/>
        </authorList>
    </citation>
    <scope>NUCLEOTIDE SEQUENCE [LARGE SCALE GENOMIC DNA]</scope>
    <source>
        <strain evidence="1 2">ESL0167</strain>
    </source>
</reference>
<sequence length="65" mass="7350">MNQDLLSLLVYDPYEYDRTVANFNCSNQVFKATGIQIVVMGCLSLLRPAQPESEKVDDLEKQIKG</sequence>
<dbReference type="Proteomes" id="UP000247838">
    <property type="component" value="Unassembled WGS sequence"/>
</dbReference>